<keyword evidence="10" id="KW-1185">Reference proteome</keyword>
<evidence type="ECO:0000256" key="6">
    <source>
        <dbReference type="PROSITE-ProRule" id="PRU00433"/>
    </source>
</evidence>
<dbReference type="InterPro" id="IPR051459">
    <property type="entry name" value="Cytochrome_c-type_DH"/>
</dbReference>
<evidence type="ECO:0000256" key="1">
    <source>
        <dbReference type="ARBA" id="ARBA00022448"/>
    </source>
</evidence>
<feature type="transmembrane region" description="Helical" evidence="7">
    <location>
        <begin position="45"/>
        <end position="66"/>
    </location>
</feature>
<dbReference type="Gene3D" id="1.10.760.10">
    <property type="entry name" value="Cytochrome c-like domain"/>
    <property type="match status" value="1"/>
</dbReference>
<keyword evidence="5 6" id="KW-0408">Iron</keyword>
<proteinExistence type="predicted"/>
<sequence length="263" mass="27506">MAVSSLLLRLHLVVVLAFLLFFALKAGLLLLSRQEALRSLRARTRIVDSVLGLLILVSGGALLAQYPGRVPAWLWTKLALVLLLLPVGIAAMRRQNKLGVVLTLLGFLYVYGLAETGSLALQRPAVPATAAVLPGLAETTATPDAAVPIEDTTARHASGLSTTDAATIAAATPPATDASATASSPEKPILAAGKALFQQNCEVCHGLDGKRGINGAHDLTKSNLNTAGRVYMVTQGLGKMPAFKGQLTEAQIQQVVAYSLTLK</sequence>
<dbReference type="AlphaFoldDB" id="A0A7G7W8J7"/>
<dbReference type="InterPro" id="IPR036909">
    <property type="entry name" value="Cyt_c-like_dom_sf"/>
</dbReference>
<feature type="domain" description="Cytochrome c" evidence="8">
    <location>
        <begin position="188"/>
        <end position="263"/>
    </location>
</feature>
<keyword evidence="4" id="KW-0249">Electron transport</keyword>
<dbReference type="GO" id="GO:0009055">
    <property type="term" value="F:electron transfer activity"/>
    <property type="evidence" value="ECO:0007669"/>
    <property type="project" value="InterPro"/>
</dbReference>
<dbReference type="InterPro" id="IPR007360">
    <property type="entry name" value="SirB"/>
</dbReference>
<evidence type="ECO:0000256" key="7">
    <source>
        <dbReference type="SAM" id="Phobius"/>
    </source>
</evidence>
<dbReference type="PROSITE" id="PS51007">
    <property type="entry name" value="CYTC"/>
    <property type="match status" value="1"/>
</dbReference>
<evidence type="ECO:0000256" key="5">
    <source>
        <dbReference type="ARBA" id="ARBA00023004"/>
    </source>
</evidence>
<keyword evidence="7" id="KW-0472">Membrane</keyword>
<dbReference type="EMBL" id="CP060202">
    <property type="protein sequence ID" value="QNH62690.1"/>
    <property type="molecule type" value="Genomic_DNA"/>
</dbReference>
<dbReference type="PRINTS" id="PR00605">
    <property type="entry name" value="CYTCHROMECIC"/>
</dbReference>
<dbReference type="Proteomes" id="UP000515489">
    <property type="component" value="Chromosome"/>
</dbReference>
<dbReference type="Pfam" id="PF13442">
    <property type="entry name" value="Cytochrome_CBB3"/>
    <property type="match status" value="1"/>
</dbReference>
<evidence type="ECO:0000313" key="10">
    <source>
        <dbReference type="Proteomes" id="UP000515489"/>
    </source>
</evidence>
<name>A0A7G7W8J7_9BACT</name>
<feature type="transmembrane region" description="Helical" evidence="7">
    <location>
        <begin position="6"/>
        <end position="24"/>
    </location>
</feature>
<dbReference type="SUPFAM" id="SSF46626">
    <property type="entry name" value="Cytochrome c"/>
    <property type="match status" value="1"/>
</dbReference>
<dbReference type="PANTHER" id="PTHR35008">
    <property type="entry name" value="BLL4482 PROTEIN-RELATED"/>
    <property type="match status" value="1"/>
</dbReference>
<dbReference type="Pfam" id="PF04247">
    <property type="entry name" value="SirB"/>
    <property type="match status" value="1"/>
</dbReference>
<feature type="transmembrane region" description="Helical" evidence="7">
    <location>
        <begin position="98"/>
        <end position="114"/>
    </location>
</feature>
<accession>A0A7G7W8J7</accession>
<dbReference type="GO" id="GO:0020037">
    <property type="term" value="F:heme binding"/>
    <property type="evidence" value="ECO:0007669"/>
    <property type="project" value="InterPro"/>
</dbReference>
<dbReference type="RefSeq" id="WP_185888596.1">
    <property type="nucleotide sequence ID" value="NZ_CP060202.1"/>
</dbReference>
<reference evidence="9 10" key="1">
    <citation type="submission" date="2020-08" db="EMBL/GenBank/DDBJ databases">
        <title>Hymenobacter sp. S2-20-2 genome sequencing.</title>
        <authorList>
            <person name="Jin L."/>
        </authorList>
    </citation>
    <scope>NUCLEOTIDE SEQUENCE [LARGE SCALE GENOMIC DNA]</scope>
    <source>
        <strain evidence="9 10">S2-20-2</strain>
    </source>
</reference>
<keyword evidence="2 6" id="KW-0349">Heme</keyword>
<dbReference type="GO" id="GO:0005506">
    <property type="term" value="F:iron ion binding"/>
    <property type="evidence" value="ECO:0007669"/>
    <property type="project" value="InterPro"/>
</dbReference>
<dbReference type="InterPro" id="IPR008168">
    <property type="entry name" value="Cyt_C_IC"/>
</dbReference>
<dbReference type="KEGG" id="hsk:H4317_02360"/>
<evidence type="ECO:0000256" key="4">
    <source>
        <dbReference type="ARBA" id="ARBA00022982"/>
    </source>
</evidence>
<evidence type="ECO:0000256" key="2">
    <source>
        <dbReference type="ARBA" id="ARBA00022617"/>
    </source>
</evidence>
<organism evidence="9 10">
    <name type="scientific">Hymenobacter sediminicola</name>
    <dbReference type="NCBI Taxonomy" id="2761579"/>
    <lineage>
        <taxon>Bacteria</taxon>
        <taxon>Pseudomonadati</taxon>
        <taxon>Bacteroidota</taxon>
        <taxon>Cytophagia</taxon>
        <taxon>Cytophagales</taxon>
        <taxon>Hymenobacteraceae</taxon>
        <taxon>Hymenobacter</taxon>
    </lineage>
</organism>
<gene>
    <name evidence="9" type="ORF">H4317_02360</name>
</gene>
<keyword evidence="7" id="KW-0812">Transmembrane</keyword>
<dbReference type="PANTHER" id="PTHR35008:SF4">
    <property type="entry name" value="BLL4482 PROTEIN"/>
    <property type="match status" value="1"/>
</dbReference>
<protein>
    <submittedName>
        <fullName evidence="9">Cytochrome c</fullName>
    </submittedName>
</protein>
<evidence type="ECO:0000259" key="8">
    <source>
        <dbReference type="PROSITE" id="PS51007"/>
    </source>
</evidence>
<dbReference type="InterPro" id="IPR009056">
    <property type="entry name" value="Cyt_c-like_dom"/>
</dbReference>
<feature type="transmembrane region" description="Helical" evidence="7">
    <location>
        <begin position="72"/>
        <end position="91"/>
    </location>
</feature>
<evidence type="ECO:0000256" key="3">
    <source>
        <dbReference type="ARBA" id="ARBA00022723"/>
    </source>
</evidence>
<evidence type="ECO:0000313" key="9">
    <source>
        <dbReference type="EMBL" id="QNH62690.1"/>
    </source>
</evidence>
<keyword evidence="7" id="KW-1133">Transmembrane helix</keyword>
<keyword evidence="3 6" id="KW-0479">Metal-binding</keyword>
<keyword evidence="1" id="KW-0813">Transport</keyword>